<keyword evidence="2" id="KW-0472">Membrane</keyword>
<dbReference type="InterPro" id="IPR029058">
    <property type="entry name" value="AB_hydrolase_fold"/>
</dbReference>
<dbReference type="Gene3D" id="3.40.50.1820">
    <property type="entry name" value="alpha/beta hydrolase"/>
    <property type="match status" value="1"/>
</dbReference>
<evidence type="ECO:0000259" key="3">
    <source>
        <dbReference type="Pfam" id="PF20434"/>
    </source>
</evidence>
<dbReference type="PANTHER" id="PTHR48081">
    <property type="entry name" value="AB HYDROLASE SUPERFAMILY PROTEIN C4A8.06C"/>
    <property type="match status" value="1"/>
</dbReference>
<feature type="transmembrane region" description="Helical" evidence="2">
    <location>
        <begin position="49"/>
        <end position="68"/>
    </location>
</feature>
<evidence type="ECO:0000256" key="2">
    <source>
        <dbReference type="SAM" id="Phobius"/>
    </source>
</evidence>
<feature type="domain" description="BD-FAE-like" evidence="3">
    <location>
        <begin position="251"/>
        <end position="349"/>
    </location>
</feature>
<dbReference type="GO" id="GO:0016787">
    <property type="term" value="F:hydrolase activity"/>
    <property type="evidence" value="ECO:0007669"/>
    <property type="project" value="UniProtKB-KW"/>
</dbReference>
<keyword evidence="2" id="KW-1133">Transmembrane helix</keyword>
<dbReference type="EMBL" id="HE573021">
    <property type="protein sequence ID" value="CCC47917.1"/>
    <property type="molecule type" value="Genomic_DNA"/>
</dbReference>
<dbReference type="InterPro" id="IPR049492">
    <property type="entry name" value="BD-FAE-like_dom"/>
</dbReference>
<sequence>MHLPVHIMSTDGTLGYAFNQVIWLFVLAARLAVAMGLGMKWMIMTIRLVLFALLNIRFLIPVVWWYLLSPNIIRRVAYRSSKSTKKRNLQMLFRSIACTRRGDDTTESGDASKPDRLLESESIHQLTSTLNFADGSVMPGLPQLPLDSGRLAHEEGRDAIDCFNEALRRLQLPSVGGQCNDVVDECGADEMKPDDTLRMTFCEGDYDESDDDEDKQNLHNRAKLDIYLPVPPDSLFRFMVHKRNTPDSSLKSRKFPVVICISGGAWIVGCYLWNALLARLLSSCGYIVFCPDYRNFPQTNMEGMVLDVSDAVGWVVRNAARYNGDVTNVTLMGQSAGAHLTMMSLLSQAHLAAQQVSGGPSPSAVLYNVARYNPRASIMPRHMFLIHGDSDVSAPVAESAKLVVAIRRAQERRRLCKSAKPVNKLATLRGKQKESVDEVKAGDPKSELPNVDIQWVNIWRGTHTDPIVEEVLSAGRSCFVEFIRSRDGDLSHQSTSGATRNCNGTMPVPSVTVAVGSGVDEVVEPDDTIHPCAAPEDRPLLIRLASFVCPF</sequence>
<dbReference type="SUPFAM" id="SSF53474">
    <property type="entry name" value="alpha/beta-Hydrolases"/>
    <property type="match status" value="1"/>
</dbReference>
<proteinExistence type="predicted"/>
<feature type="transmembrane region" description="Helical" evidence="2">
    <location>
        <begin position="255"/>
        <end position="274"/>
    </location>
</feature>
<evidence type="ECO:0000256" key="1">
    <source>
        <dbReference type="ARBA" id="ARBA00022801"/>
    </source>
</evidence>
<reference evidence="4" key="1">
    <citation type="journal article" date="2012" name="Proc. Natl. Acad. Sci. U.S.A.">
        <title>Antigenic diversity is generated by distinct evolutionary mechanisms in African trypanosome species.</title>
        <authorList>
            <person name="Jackson A.P."/>
            <person name="Berry A."/>
            <person name="Aslett M."/>
            <person name="Allison H.C."/>
            <person name="Burton P."/>
            <person name="Vavrova-Anderson J."/>
            <person name="Brown R."/>
            <person name="Browne H."/>
            <person name="Corton N."/>
            <person name="Hauser H."/>
            <person name="Gamble J."/>
            <person name="Gilderthorp R."/>
            <person name="Marcello L."/>
            <person name="McQuillan J."/>
            <person name="Otto T.D."/>
            <person name="Quail M.A."/>
            <person name="Sanders M.J."/>
            <person name="van Tonder A."/>
            <person name="Ginger M.L."/>
            <person name="Field M.C."/>
            <person name="Barry J.D."/>
            <person name="Hertz-Fowler C."/>
            <person name="Berriman M."/>
        </authorList>
    </citation>
    <scope>NUCLEOTIDE SEQUENCE</scope>
    <source>
        <strain evidence="4">Y486</strain>
    </source>
</reference>
<organism evidence="4">
    <name type="scientific">Trypanosoma vivax (strain Y486)</name>
    <dbReference type="NCBI Taxonomy" id="1055687"/>
    <lineage>
        <taxon>Eukaryota</taxon>
        <taxon>Discoba</taxon>
        <taxon>Euglenozoa</taxon>
        <taxon>Kinetoplastea</taxon>
        <taxon>Metakinetoplastina</taxon>
        <taxon>Trypanosomatida</taxon>
        <taxon>Trypanosomatidae</taxon>
        <taxon>Trypanosoma</taxon>
        <taxon>Duttonella</taxon>
    </lineage>
</organism>
<keyword evidence="1" id="KW-0378">Hydrolase</keyword>
<dbReference type="Pfam" id="PF20434">
    <property type="entry name" value="BD-FAE"/>
    <property type="match status" value="1"/>
</dbReference>
<gene>
    <name evidence="4" type="ORF">TVY486_0501260</name>
</gene>
<feature type="transmembrane region" description="Helical" evidence="2">
    <location>
        <begin position="21"/>
        <end position="43"/>
    </location>
</feature>
<dbReference type="PANTHER" id="PTHR48081:SF33">
    <property type="entry name" value="KYNURENINE FORMAMIDASE"/>
    <property type="match status" value="1"/>
</dbReference>
<name>G0TVF1_TRYVY</name>
<protein>
    <recommendedName>
        <fullName evidence="3">BD-FAE-like domain-containing protein</fullName>
    </recommendedName>
</protein>
<dbReference type="AlphaFoldDB" id="G0TVF1"/>
<dbReference type="InterPro" id="IPR050300">
    <property type="entry name" value="GDXG_lipolytic_enzyme"/>
</dbReference>
<accession>G0TVF1</accession>
<dbReference type="VEuPathDB" id="TriTrypDB:TvY486_0501260"/>
<keyword evidence="2" id="KW-0812">Transmembrane</keyword>
<evidence type="ECO:0000313" key="4">
    <source>
        <dbReference type="EMBL" id="CCC47917.1"/>
    </source>
</evidence>